<dbReference type="CDD" id="cd00090">
    <property type="entry name" value="HTH_ARSR"/>
    <property type="match status" value="1"/>
</dbReference>
<protein>
    <submittedName>
        <fullName evidence="5">Transcriptional regulator</fullName>
    </submittedName>
</protein>
<dbReference type="SUPFAM" id="SSF46785">
    <property type="entry name" value="Winged helix' DNA-binding domain"/>
    <property type="match status" value="1"/>
</dbReference>
<evidence type="ECO:0000256" key="3">
    <source>
        <dbReference type="ARBA" id="ARBA00023163"/>
    </source>
</evidence>
<gene>
    <name evidence="5" type="ORF">ENL26_02345</name>
</gene>
<keyword evidence="1" id="KW-0805">Transcription regulation</keyword>
<accession>A0A7C5DWT4</accession>
<dbReference type="EMBL" id="DRTH01000138">
    <property type="protein sequence ID" value="HHF08596.1"/>
    <property type="molecule type" value="Genomic_DNA"/>
</dbReference>
<keyword evidence="3" id="KW-0804">Transcription</keyword>
<dbReference type="GO" id="GO:0003677">
    <property type="term" value="F:DNA binding"/>
    <property type="evidence" value="ECO:0007669"/>
    <property type="project" value="UniProtKB-KW"/>
</dbReference>
<proteinExistence type="predicted"/>
<dbReference type="NCBIfam" id="NF033788">
    <property type="entry name" value="HTH_metalloreg"/>
    <property type="match status" value="1"/>
</dbReference>
<evidence type="ECO:0000259" key="4">
    <source>
        <dbReference type="PROSITE" id="PS50987"/>
    </source>
</evidence>
<dbReference type="InterPro" id="IPR036388">
    <property type="entry name" value="WH-like_DNA-bd_sf"/>
</dbReference>
<organism evidence="5">
    <name type="scientific">Kosmotoga arenicorallina</name>
    <dbReference type="NCBI Taxonomy" id="688066"/>
    <lineage>
        <taxon>Bacteria</taxon>
        <taxon>Thermotogati</taxon>
        <taxon>Thermotogota</taxon>
        <taxon>Thermotogae</taxon>
        <taxon>Kosmotogales</taxon>
        <taxon>Kosmotogaceae</taxon>
        <taxon>Kosmotoga</taxon>
    </lineage>
</organism>
<dbReference type="InterPro" id="IPR001845">
    <property type="entry name" value="HTH_ArsR_DNA-bd_dom"/>
</dbReference>
<sequence length="104" mass="12208">MRLSFRNIRLHNNQDYFTDLASFFSVFSNPTRLRILYLLLDNELCVGKISQTLNLRQSATSHQLKILRSLKLVRARREGRTVKYSLDDEHIKEILESGMSHLSE</sequence>
<evidence type="ECO:0000313" key="5">
    <source>
        <dbReference type="EMBL" id="HHF08596.1"/>
    </source>
</evidence>
<dbReference type="PANTHER" id="PTHR43132">
    <property type="entry name" value="ARSENICAL RESISTANCE OPERON REPRESSOR ARSR-RELATED"/>
    <property type="match status" value="1"/>
</dbReference>
<evidence type="ECO:0000256" key="1">
    <source>
        <dbReference type="ARBA" id="ARBA00023015"/>
    </source>
</evidence>
<keyword evidence="2" id="KW-0238">DNA-binding</keyword>
<dbReference type="Pfam" id="PF01022">
    <property type="entry name" value="HTH_5"/>
    <property type="match status" value="1"/>
</dbReference>
<dbReference type="PANTHER" id="PTHR43132:SF6">
    <property type="entry name" value="HTH-TYPE TRANSCRIPTIONAL REPRESSOR CZRA"/>
    <property type="match status" value="1"/>
</dbReference>
<dbReference type="InterPro" id="IPR051011">
    <property type="entry name" value="Metal_resp_trans_reg"/>
</dbReference>
<dbReference type="InterPro" id="IPR011991">
    <property type="entry name" value="ArsR-like_HTH"/>
</dbReference>
<dbReference type="AlphaFoldDB" id="A0A7C5DWT4"/>
<comment type="caution">
    <text evidence="5">The sequence shown here is derived from an EMBL/GenBank/DDBJ whole genome shotgun (WGS) entry which is preliminary data.</text>
</comment>
<dbReference type="Proteomes" id="UP000886129">
    <property type="component" value="Unassembled WGS sequence"/>
</dbReference>
<name>A0A7C5DWT4_9BACT</name>
<reference evidence="5" key="1">
    <citation type="journal article" date="2020" name="mSystems">
        <title>Genome- and Community-Level Interaction Insights into Carbon Utilization and Element Cycling Functions of Hydrothermarchaeota in Hydrothermal Sediment.</title>
        <authorList>
            <person name="Zhou Z."/>
            <person name="Liu Y."/>
            <person name="Xu W."/>
            <person name="Pan J."/>
            <person name="Luo Z.H."/>
            <person name="Li M."/>
        </authorList>
    </citation>
    <scope>NUCLEOTIDE SEQUENCE [LARGE SCALE GENOMIC DNA]</scope>
    <source>
        <strain evidence="5">HyVt-80</strain>
    </source>
</reference>
<dbReference type="Gene3D" id="1.10.10.10">
    <property type="entry name" value="Winged helix-like DNA-binding domain superfamily/Winged helix DNA-binding domain"/>
    <property type="match status" value="1"/>
</dbReference>
<evidence type="ECO:0000256" key="2">
    <source>
        <dbReference type="ARBA" id="ARBA00023125"/>
    </source>
</evidence>
<dbReference type="PRINTS" id="PR00778">
    <property type="entry name" value="HTHARSR"/>
</dbReference>
<dbReference type="SMART" id="SM00418">
    <property type="entry name" value="HTH_ARSR"/>
    <property type="match status" value="1"/>
</dbReference>
<feature type="domain" description="HTH arsR-type" evidence="4">
    <location>
        <begin position="12"/>
        <end position="104"/>
    </location>
</feature>
<dbReference type="PROSITE" id="PS50987">
    <property type="entry name" value="HTH_ARSR_2"/>
    <property type="match status" value="1"/>
</dbReference>
<dbReference type="InterPro" id="IPR036390">
    <property type="entry name" value="WH_DNA-bd_sf"/>
</dbReference>
<dbReference type="GO" id="GO:0003700">
    <property type="term" value="F:DNA-binding transcription factor activity"/>
    <property type="evidence" value="ECO:0007669"/>
    <property type="project" value="InterPro"/>
</dbReference>